<dbReference type="PANTHER" id="PTHR30408">
    <property type="entry name" value="TYPE-1 RESTRICTION ENZYME ECOKI SPECIFICITY PROTEIN"/>
    <property type="match status" value="1"/>
</dbReference>
<dbReference type="InterPro" id="IPR052021">
    <property type="entry name" value="Type-I_RS_S_subunit"/>
</dbReference>
<dbReference type="GO" id="GO:0003677">
    <property type="term" value="F:DNA binding"/>
    <property type="evidence" value="ECO:0007669"/>
    <property type="project" value="UniProtKB-KW"/>
</dbReference>
<dbReference type="Pfam" id="PF01420">
    <property type="entry name" value="Methylase_S"/>
    <property type="match status" value="2"/>
</dbReference>
<dbReference type="InterPro" id="IPR000055">
    <property type="entry name" value="Restrct_endonuc_typeI_TRD"/>
</dbReference>
<dbReference type="EMBL" id="JQED01000055">
    <property type="protein sequence ID" value="KGJ86991.1"/>
    <property type="molecule type" value="Genomic_DNA"/>
</dbReference>
<dbReference type="InterPro" id="IPR044946">
    <property type="entry name" value="Restrct_endonuc_typeI_TRD_sf"/>
</dbReference>
<dbReference type="PANTHER" id="PTHR30408:SF12">
    <property type="entry name" value="TYPE I RESTRICTION ENZYME MJAVIII SPECIFICITY SUBUNIT"/>
    <property type="match status" value="1"/>
</dbReference>
<organism evidence="5 6">
    <name type="scientific">Colwellia psychrerythraea</name>
    <name type="common">Vibrio psychroerythus</name>
    <dbReference type="NCBI Taxonomy" id="28229"/>
    <lineage>
        <taxon>Bacteria</taxon>
        <taxon>Pseudomonadati</taxon>
        <taxon>Pseudomonadota</taxon>
        <taxon>Gammaproteobacteria</taxon>
        <taxon>Alteromonadales</taxon>
        <taxon>Colwelliaceae</taxon>
        <taxon>Colwellia</taxon>
    </lineage>
</organism>
<comment type="similarity">
    <text evidence="1">Belongs to the type-I restriction system S methylase family.</text>
</comment>
<dbReference type="SUPFAM" id="SSF116734">
    <property type="entry name" value="DNA methylase specificity domain"/>
    <property type="match status" value="2"/>
</dbReference>
<dbReference type="AlphaFoldDB" id="A0A099K9G6"/>
<name>A0A099K9G6_COLPS</name>
<dbReference type="OrthoDB" id="9798929at2"/>
<comment type="caution">
    <text evidence="5">The sequence shown here is derived from an EMBL/GenBank/DDBJ whole genome shotgun (WGS) entry which is preliminary data.</text>
</comment>
<evidence type="ECO:0000313" key="5">
    <source>
        <dbReference type="EMBL" id="KGJ86991.1"/>
    </source>
</evidence>
<evidence type="ECO:0000256" key="1">
    <source>
        <dbReference type="ARBA" id="ARBA00010923"/>
    </source>
</evidence>
<feature type="domain" description="Type I restriction modification DNA specificity" evidence="4">
    <location>
        <begin position="61"/>
        <end position="180"/>
    </location>
</feature>
<dbReference type="Gene3D" id="3.90.220.20">
    <property type="entry name" value="DNA methylase specificity domains"/>
    <property type="match status" value="2"/>
</dbReference>
<keyword evidence="2" id="KW-0680">Restriction system</keyword>
<dbReference type="PATRIC" id="fig|28229.4.peg.3879"/>
<gene>
    <name evidence="5" type="ORF">ND2E_0398</name>
</gene>
<evidence type="ECO:0000313" key="6">
    <source>
        <dbReference type="Proteomes" id="UP000029843"/>
    </source>
</evidence>
<evidence type="ECO:0000256" key="2">
    <source>
        <dbReference type="ARBA" id="ARBA00022747"/>
    </source>
</evidence>
<accession>A0A099K9G6</accession>
<evidence type="ECO:0000259" key="4">
    <source>
        <dbReference type="Pfam" id="PF01420"/>
    </source>
</evidence>
<feature type="domain" description="Type I restriction modification DNA specificity" evidence="4">
    <location>
        <begin position="210"/>
        <end position="386"/>
    </location>
</feature>
<dbReference type="GO" id="GO:0009307">
    <property type="term" value="P:DNA restriction-modification system"/>
    <property type="evidence" value="ECO:0007669"/>
    <property type="project" value="UniProtKB-KW"/>
</dbReference>
<dbReference type="Proteomes" id="UP000029843">
    <property type="component" value="Unassembled WGS sequence"/>
</dbReference>
<reference evidence="5 6" key="1">
    <citation type="submission" date="2014-08" db="EMBL/GenBank/DDBJ databases">
        <title>Genomic and Phenotypic Diversity of Colwellia psychrerythraea strains from Disparate Marine Basins.</title>
        <authorList>
            <person name="Techtmann S.M."/>
            <person name="Stelling S.C."/>
            <person name="Utturkar S.M."/>
            <person name="Alshibli N."/>
            <person name="Harris A."/>
            <person name="Brown S.D."/>
            <person name="Hazen T.C."/>
        </authorList>
    </citation>
    <scope>NUCLEOTIDE SEQUENCE [LARGE SCALE GENOMIC DNA]</scope>
    <source>
        <strain evidence="5 6">ND2E</strain>
    </source>
</reference>
<keyword evidence="3" id="KW-0238">DNA-binding</keyword>
<evidence type="ECO:0000256" key="3">
    <source>
        <dbReference type="ARBA" id="ARBA00023125"/>
    </source>
</evidence>
<sequence length="399" mass="45563">MESKTPHIRFKEFSESWDIKPFGELVSISKGKFNPEMGDNVSCIELEHIEKGTGRLIGFIDSKLQKSTKNSFSKGQVLFGKLRPNLRKYCIAPFDGVCSSEILPLETNYLTNEFLKSLLSTEKFHRVSTISSGSKMPRADMEFINAYPFNYPSSQSEQEKVSSVFIAIDGKINILKERVNILQLYKKGMLQQIFKQRIRFKDKEGNDFPNWKVLKLNELLIEHKVRNSGLTFNKNDVLSVSGDLGIVNQIKHLGRSYAGESVANYHVVHEGDIVYTKSPLKANPYGIIKSNQGKAGIVSTLYAVYSCKNTAYHKYLDYYFALDDNVNRYLRPLVHKGAKNDMKINNQRVLIDSISIPCIEEQRKIASFLETLDDKLSQVKKQIELTQTFKKGLLQQMFV</sequence>
<protein>
    <submittedName>
        <fullName evidence="5">Restriction modification system DNA specificity domain-containing protein</fullName>
    </submittedName>
</protein>
<proteinExistence type="inferred from homology"/>
<dbReference type="RefSeq" id="WP_052056946.1">
    <property type="nucleotide sequence ID" value="NZ_JQED01000055.1"/>
</dbReference>